<organism evidence="1 2">
    <name type="scientific">Enterococcus mundtii</name>
    <dbReference type="NCBI Taxonomy" id="53346"/>
    <lineage>
        <taxon>Bacteria</taxon>
        <taxon>Bacillati</taxon>
        <taxon>Bacillota</taxon>
        <taxon>Bacilli</taxon>
        <taxon>Lactobacillales</taxon>
        <taxon>Enterococcaceae</taxon>
        <taxon>Enterococcus</taxon>
    </lineage>
</organism>
<gene>
    <name evidence="1" type="ORF">BTN92_14095</name>
</gene>
<evidence type="ECO:0000313" key="2">
    <source>
        <dbReference type="Proteomes" id="UP000189299"/>
    </source>
</evidence>
<dbReference type="EMBL" id="MSTR01000017">
    <property type="protein sequence ID" value="ONN40977.1"/>
    <property type="molecule type" value="Genomic_DNA"/>
</dbReference>
<dbReference type="AlphaFoldDB" id="A0A1V2UCN8"/>
<protein>
    <submittedName>
        <fullName evidence="1">Uncharacterized protein</fullName>
    </submittedName>
</protein>
<evidence type="ECO:0000313" key="1">
    <source>
        <dbReference type="EMBL" id="ONN40977.1"/>
    </source>
</evidence>
<accession>A0A1V2UCN8</accession>
<name>A0A1V2UCN8_ENTMU</name>
<proteinExistence type="predicted"/>
<dbReference type="RefSeq" id="WP_077152022.1">
    <property type="nucleotide sequence ID" value="NZ_CABMMO010000017.1"/>
</dbReference>
<comment type="caution">
    <text evidence="1">The sequence shown here is derived from an EMBL/GenBank/DDBJ whole genome shotgun (WGS) entry which is preliminary data.</text>
</comment>
<reference evidence="1 2" key="1">
    <citation type="submission" date="2016-12" db="EMBL/GenBank/DDBJ databases">
        <authorList>
            <person name="Song W.-J."/>
            <person name="Kurnit D.M."/>
        </authorList>
    </citation>
    <scope>NUCLEOTIDE SEQUENCE [LARGE SCALE GENOMIC DNA]</scope>
    <source>
        <strain evidence="1 2">CGB1038-1_S1</strain>
    </source>
</reference>
<sequence length="95" mass="10789">MRIFEINDPYFAIVAAENEEKCMEFYQEEVADVEDKEDFKARMKELEMTVAITKVANTVSEKTNEPVGIHEAGNQVFKYLNDNEPTLLAVDGALV</sequence>
<dbReference type="Proteomes" id="UP000189299">
    <property type="component" value="Unassembled WGS sequence"/>
</dbReference>